<evidence type="ECO:0000259" key="18">
    <source>
        <dbReference type="PROSITE" id="PS50156"/>
    </source>
</evidence>
<dbReference type="PROSITE" id="PS50156">
    <property type="entry name" value="SSD"/>
    <property type="match status" value="1"/>
</dbReference>
<dbReference type="GO" id="GO:0005319">
    <property type="term" value="F:lipid transporter activity"/>
    <property type="evidence" value="ECO:0007669"/>
    <property type="project" value="InterPro"/>
</dbReference>
<feature type="transmembrane region" description="Helical" evidence="16">
    <location>
        <begin position="1168"/>
        <end position="1189"/>
    </location>
</feature>
<keyword evidence="9" id="KW-0443">Lipid metabolism</keyword>
<dbReference type="EMBL" id="JAACXV010014506">
    <property type="protein sequence ID" value="KAF7266735.1"/>
    <property type="molecule type" value="Genomic_DNA"/>
</dbReference>
<evidence type="ECO:0000256" key="8">
    <source>
        <dbReference type="ARBA" id="ARBA00023055"/>
    </source>
</evidence>
<feature type="transmembrane region" description="Helical" evidence="16">
    <location>
        <begin position="1127"/>
        <end position="1148"/>
    </location>
</feature>
<evidence type="ECO:0000313" key="19">
    <source>
        <dbReference type="EMBL" id="KAF7266735.1"/>
    </source>
</evidence>
<dbReference type="InterPro" id="IPR032190">
    <property type="entry name" value="NPC1_N"/>
</dbReference>
<feature type="transmembrane region" description="Helical" evidence="16">
    <location>
        <begin position="852"/>
        <end position="870"/>
    </location>
</feature>
<feature type="transmembrane region" description="Helical" evidence="16">
    <location>
        <begin position="601"/>
        <end position="623"/>
    </location>
</feature>
<feature type="transmembrane region" description="Helical" evidence="16">
    <location>
        <begin position="809"/>
        <end position="832"/>
    </location>
</feature>
<feature type="chain" id="PRO_5032628709" description="SSD domain-containing protein" evidence="17">
    <location>
        <begin position="19"/>
        <end position="1233"/>
    </location>
</feature>
<dbReference type="Pfam" id="PF16414">
    <property type="entry name" value="NPC1_N"/>
    <property type="match status" value="1"/>
</dbReference>
<dbReference type="FunFam" id="1.20.1640.10:FF:000008">
    <property type="entry name" value="NPC intracellular cholesterol transporter 1"/>
    <property type="match status" value="1"/>
</dbReference>
<keyword evidence="5 16" id="KW-0812">Transmembrane</keyword>
<keyword evidence="20" id="KW-1185">Reference proteome</keyword>
<keyword evidence="11" id="KW-1015">Disulfide bond</keyword>
<evidence type="ECO:0000256" key="5">
    <source>
        <dbReference type="ARBA" id="ARBA00022692"/>
    </source>
</evidence>
<dbReference type="GO" id="GO:0042632">
    <property type="term" value="P:cholesterol homeostasis"/>
    <property type="evidence" value="ECO:0007669"/>
    <property type="project" value="TreeGrafter"/>
</dbReference>
<dbReference type="InterPro" id="IPR053956">
    <property type="entry name" value="NPC1_MLD"/>
</dbReference>
<protein>
    <recommendedName>
        <fullName evidence="18">SSD domain-containing protein</fullName>
    </recommendedName>
</protein>
<dbReference type="PANTHER" id="PTHR45727">
    <property type="entry name" value="NPC INTRACELLULAR CHOLESTEROL TRANSPORTER 1"/>
    <property type="match status" value="1"/>
</dbReference>
<evidence type="ECO:0000256" key="14">
    <source>
        <dbReference type="ARBA" id="ARBA00023221"/>
    </source>
</evidence>
<dbReference type="InterPro" id="IPR004765">
    <property type="entry name" value="NPC1-like"/>
</dbReference>
<organism evidence="19 20">
    <name type="scientific">Rhynchophorus ferrugineus</name>
    <name type="common">Red palm weevil</name>
    <name type="synonym">Curculio ferrugineus</name>
    <dbReference type="NCBI Taxonomy" id="354439"/>
    <lineage>
        <taxon>Eukaryota</taxon>
        <taxon>Metazoa</taxon>
        <taxon>Ecdysozoa</taxon>
        <taxon>Arthropoda</taxon>
        <taxon>Hexapoda</taxon>
        <taxon>Insecta</taxon>
        <taxon>Pterygota</taxon>
        <taxon>Neoptera</taxon>
        <taxon>Endopterygota</taxon>
        <taxon>Coleoptera</taxon>
        <taxon>Polyphaga</taxon>
        <taxon>Cucujiformia</taxon>
        <taxon>Curculionidae</taxon>
        <taxon>Dryophthorinae</taxon>
        <taxon>Rhynchophorus</taxon>
    </lineage>
</organism>
<dbReference type="GO" id="GO:0015918">
    <property type="term" value="P:sterol transport"/>
    <property type="evidence" value="ECO:0007669"/>
    <property type="project" value="TreeGrafter"/>
</dbReference>
<keyword evidence="3" id="KW-0813">Transport</keyword>
<evidence type="ECO:0000256" key="3">
    <source>
        <dbReference type="ARBA" id="ARBA00022448"/>
    </source>
</evidence>
<dbReference type="NCBIfam" id="TIGR00917">
    <property type="entry name" value="2A060601"/>
    <property type="match status" value="1"/>
</dbReference>
<dbReference type="GO" id="GO:0012505">
    <property type="term" value="C:endomembrane system"/>
    <property type="evidence" value="ECO:0007669"/>
    <property type="project" value="UniProtKB-SubCell"/>
</dbReference>
<dbReference type="GO" id="GO:0030299">
    <property type="term" value="P:intestinal cholesterol absorption"/>
    <property type="evidence" value="ECO:0007669"/>
    <property type="project" value="TreeGrafter"/>
</dbReference>
<evidence type="ECO:0000256" key="7">
    <source>
        <dbReference type="ARBA" id="ARBA00022989"/>
    </source>
</evidence>
<feature type="signal peptide" evidence="17">
    <location>
        <begin position="1"/>
        <end position="18"/>
    </location>
</feature>
<comment type="catalytic activity">
    <reaction evidence="15">
        <text>cholesterol(in) = cholesterol(out)</text>
        <dbReference type="Rhea" id="RHEA:39747"/>
        <dbReference type="ChEBI" id="CHEBI:16113"/>
    </reaction>
</comment>
<keyword evidence="13" id="KW-0325">Glycoprotein</keyword>
<proteinExistence type="inferred from homology"/>
<comment type="subcellular location">
    <subcellularLocation>
        <location evidence="1">Endomembrane system</location>
        <topology evidence="1">Multi-pass membrane protein</topology>
    </subcellularLocation>
</comment>
<dbReference type="PANTHER" id="PTHR45727:SF2">
    <property type="entry name" value="NPC INTRACELLULAR CHOLESTEROL TRANSPORTER 1"/>
    <property type="match status" value="1"/>
</dbReference>
<dbReference type="Pfam" id="PF12349">
    <property type="entry name" value="Sterol-sensing"/>
    <property type="match status" value="1"/>
</dbReference>
<feature type="transmembrane region" description="Helical" evidence="16">
    <location>
        <begin position="1100"/>
        <end position="1120"/>
    </location>
</feature>
<dbReference type="GO" id="GO:0008203">
    <property type="term" value="P:cholesterol metabolic process"/>
    <property type="evidence" value="ECO:0007669"/>
    <property type="project" value="UniProtKB-KW"/>
</dbReference>
<gene>
    <name evidence="19" type="ORF">GWI33_019956</name>
</gene>
<keyword evidence="7 16" id="KW-1133">Transmembrane helix</keyword>
<evidence type="ECO:0000256" key="13">
    <source>
        <dbReference type="ARBA" id="ARBA00023180"/>
    </source>
</evidence>
<evidence type="ECO:0000256" key="2">
    <source>
        <dbReference type="ARBA" id="ARBA00005585"/>
    </source>
</evidence>
<dbReference type="AlphaFoldDB" id="A0A834HQC6"/>
<evidence type="ECO:0000256" key="11">
    <source>
        <dbReference type="ARBA" id="ARBA00023157"/>
    </source>
</evidence>
<comment type="similarity">
    <text evidence="2">Belongs to the patched family.</text>
</comment>
<dbReference type="InterPro" id="IPR000731">
    <property type="entry name" value="SSD"/>
</dbReference>
<accession>A0A834HQC6</accession>
<feature type="transmembrane region" description="Helical" evidence="16">
    <location>
        <begin position="665"/>
        <end position="686"/>
    </location>
</feature>
<dbReference type="InterPro" id="IPR053958">
    <property type="entry name" value="HMGCR/SNAP/NPC1-like_SSD"/>
</dbReference>
<feature type="transmembrane region" description="Helical" evidence="16">
    <location>
        <begin position="1075"/>
        <end position="1094"/>
    </location>
</feature>
<evidence type="ECO:0000256" key="17">
    <source>
        <dbReference type="SAM" id="SignalP"/>
    </source>
</evidence>
<name>A0A834HQC6_RHYFE</name>
<comment type="caution">
    <text evidence="19">The sequence shown here is derived from an EMBL/GenBank/DDBJ whole genome shotgun (WGS) entry which is preliminary data.</text>
</comment>
<feature type="transmembrane region" description="Helical" evidence="16">
    <location>
        <begin position="740"/>
        <end position="765"/>
    </location>
</feature>
<evidence type="ECO:0000256" key="16">
    <source>
        <dbReference type="SAM" id="Phobius"/>
    </source>
</evidence>
<evidence type="ECO:0000256" key="9">
    <source>
        <dbReference type="ARBA" id="ARBA00023098"/>
    </source>
</evidence>
<evidence type="ECO:0000256" key="6">
    <source>
        <dbReference type="ARBA" id="ARBA00022729"/>
    </source>
</evidence>
<evidence type="ECO:0000256" key="12">
    <source>
        <dbReference type="ARBA" id="ARBA00023166"/>
    </source>
</evidence>
<feature type="transmembrane region" description="Helical" evidence="16">
    <location>
        <begin position="1201"/>
        <end position="1227"/>
    </location>
</feature>
<dbReference type="GO" id="GO:0005886">
    <property type="term" value="C:plasma membrane"/>
    <property type="evidence" value="ECO:0007669"/>
    <property type="project" value="TreeGrafter"/>
</dbReference>
<evidence type="ECO:0000256" key="10">
    <source>
        <dbReference type="ARBA" id="ARBA00023136"/>
    </source>
</evidence>
<evidence type="ECO:0000313" key="20">
    <source>
        <dbReference type="Proteomes" id="UP000625711"/>
    </source>
</evidence>
<feature type="transmembrane region" description="Helical" evidence="16">
    <location>
        <begin position="338"/>
        <end position="360"/>
    </location>
</feature>
<feature type="transmembrane region" description="Helical" evidence="16">
    <location>
        <begin position="715"/>
        <end position="734"/>
    </location>
</feature>
<sequence>MDYWNILLFLCLIGICNADNRPEPKCSLLHVCNIDDKGHGQNCVEETAPMPFDNTTEDAESTRLKLKQYCPFFFEGDSTVPVDLCCDNEQIEFMTDGFSNTAPFARCPTCVKNIQKFFCLVSCSPYQKYLIKSFTTKTNNEGKTYADTATVIAPKNVIDDVYDSCRDVSLPSTGEPVLQSACGNYGAIWCNSLRWFLYMNDPDQNPFAPFKVYFDTNPTTYTPFDEFNVLNCSEAYEGSSACSCSDCPVNCPANTFDEIDEPYYIFENINTTSFCLAMVLLFTATLMCMLLFLIRKTNFLMKCQSGPEAKKKLFGEKIHKQLYDLFYVLGKTISSRPITVLVVSAIIMGICSIGCIYLQITTDPIELWASPSSQSRKEKDYFDQYFTPFYRTNQVFIKTSHLSSFSFNSTYGGNILLGPAFHSEFLLEVFNLQKKIENITVEVNGKTIGLKDICYTPLRNPFYGERTLEQCTVMSLLGYFANDIDQYNENIHSSTEKIIGCLQAPSGLNCLAPYGGPILPGVAMGGATQEDYLDAIGVTLTFIVENKLDTSELEATYSWEKAFIEFMEKWDEKERPSNMRVAFSAERSIQDEIERLSESEVMTVVISYVVMFIYIAVALGRIVNIKQLMLETKMMLGMGGVFIVGFSVTSAIGLCSYFGIKTTMLTIEVIPFLVLAVGVDNIFIIVQTHQRKTRIPDSTIEESIGDTVGKVGPSMLLTSTSEILCFAIGSLSSMPAVHTFAAYAALAVAFDFLYQITVFIALLALDQKRYESNRADIFFCIRIKTEKSIKPPLIHTFWKEMFTPFIMKVPIRIIIMIIFLASTCLCIMIVPSVELGLDQELSMPRDSYVLTYFQYLKVMLGIGAPVFWVIKGDINYSNSNISNTLCGGVGCLKNSLSTQLYLAAKSSNVTYISTQANSWIDDFNDWSDTYGCCKYFNSNSSFCPHTYSNSLCSSCAYANLNISRTDYFNKYLPYFLGDNPDSTCAKGGHASYYEGMSYITNDEGLVTVEASRVMSYHTVLKTSKDYIEALKYARYIAKKLTEALNLEGVEIFPYSVFYVYYEQYLTIWTDLIENLGYSLLIVFVVSLFLTGFSFFSATVILVTVTMIILHMLGLMYIWNITLNAISLVNLIMSVGIAVEFCGHFVYSFERSEEIGSLDRAKDALANTGSSILSGITLTKFSGIIVLAFSRSQVFEIFYFRMYLGIVLIGAVHGLIFLPAFLSFIGYVKYPTKD</sequence>
<feature type="domain" description="SSD" evidence="18">
    <location>
        <begin position="600"/>
        <end position="765"/>
    </location>
</feature>
<evidence type="ECO:0000256" key="15">
    <source>
        <dbReference type="ARBA" id="ARBA00034049"/>
    </source>
</evidence>
<keyword evidence="4" id="KW-0153">Cholesterol metabolism</keyword>
<feature type="transmembrane region" description="Helical" evidence="16">
    <location>
        <begin position="276"/>
        <end position="294"/>
    </location>
</feature>
<keyword evidence="6 17" id="KW-0732">Signal</keyword>
<feature type="transmembrane region" description="Helical" evidence="16">
    <location>
        <begin position="635"/>
        <end position="659"/>
    </location>
</feature>
<dbReference type="Proteomes" id="UP000625711">
    <property type="component" value="Unassembled WGS sequence"/>
</dbReference>
<keyword evidence="14" id="KW-0753">Steroid metabolism</keyword>
<evidence type="ECO:0000256" key="4">
    <source>
        <dbReference type="ARBA" id="ARBA00022548"/>
    </source>
</evidence>
<keyword evidence="12" id="KW-1207">Sterol metabolism</keyword>
<evidence type="ECO:0000256" key="1">
    <source>
        <dbReference type="ARBA" id="ARBA00004127"/>
    </source>
</evidence>
<dbReference type="SUPFAM" id="SSF82866">
    <property type="entry name" value="Multidrug efflux transporter AcrB transmembrane domain"/>
    <property type="match status" value="2"/>
</dbReference>
<dbReference type="GO" id="GO:0015485">
    <property type="term" value="F:cholesterol binding"/>
    <property type="evidence" value="ECO:0007669"/>
    <property type="project" value="TreeGrafter"/>
</dbReference>
<dbReference type="OrthoDB" id="6510177at2759"/>
<dbReference type="Gene3D" id="1.20.1640.10">
    <property type="entry name" value="Multidrug efflux transporter AcrB transmembrane domain"/>
    <property type="match status" value="2"/>
</dbReference>
<reference evidence="19" key="1">
    <citation type="submission" date="2020-08" db="EMBL/GenBank/DDBJ databases">
        <title>Genome sequencing and assembly of the red palm weevil Rhynchophorus ferrugineus.</title>
        <authorList>
            <person name="Dias G.B."/>
            <person name="Bergman C.M."/>
            <person name="Manee M."/>
        </authorList>
    </citation>
    <scope>NUCLEOTIDE SEQUENCE</scope>
    <source>
        <strain evidence="19">AA-2017</strain>
        <tissue evidence="19">Whole larva</tissue>
    </source>
</reference>
<keyword evidence="8" id="KW-0445">Lipid transport</keyword>
<keyword evidence="10 16" id="KW-0472">Membrane</keyword>
<dbReference type="Pfam" id="PF22314">
    <property type="entry name" value="NPC1_MLD"/>
    <property type="match status" value="1"/>
</dbReference>